<reference evidence="1" key="1">
    <citation type="submission" date="2021-06" db="EMBL/GenBank/DDBJ databases">
        <authorList>
            <person name="Kallberg Y."/>
            <person name="Tangrot J."/>
            <person name="Rosling A."/>
        </authorList>
    </citation>
    <scope>NUCLEOTIDE SEQUENCE</scope>
    <source>
        <strain evidence="1">MA461A</strain>
    </source>
</reference>
<comment type="caution">
    <text evidence="1">The sequence shown here is derived from an EMBL/GenBank/DDBJ whole genome shotgun (WGS) entry which is preliminary data.</text>
</comment>
<gene>
    <name evidence="1" type="ORF">RPERSI_LOCUS23352</name>
</gene>
<name>A0ACA9RVD0_9GLOM</name>
<dbReference type="EMBL" id="CAJVQC010072605">
    <property type="protein sequence ID" value="CAG8811609.1"/>
    <property type="molecule type" value="Genomic_DNA"/>
</dbReference>
<organism evidence="1 2">
    <name type="scientific">Racocetra persica</name>
    <dbReference type="NCBI Taxonomy" id="160502"/>
    <lineage>
        <taxon>Eukaryota</taxon>
        <taxon>Fungi</taxon>
        <taxon>Fungi incertae sedis</taxon>
        <taxon>Mucoromycota</taxon>
        <taxon>Glomeromycotina</taxon>
        <taxon>Glomeromycetes</taxon>
        <taxon>Diversisporales</taxon>
        <taxon>Gigasporaceae</taxon>
        <taxon>Racocetra</taxon>
    </lineage>
</organism>
<protein>
    <submittedName>
        <fullName evidence="1">12617_t:CDS:1</fullName>
    </submittedName>
</protein>
<feature type="non-terminal residue" evidence="1">
    <location>
        <position position="79"/>
    </location>
</feature>
<keyword evidence="2" id="KW-1185">Reference proteome</keyword>
<feature type="non-terminal residue" evidence="1">
    <location>
        <position position="1"/>
    </location>
</feature>
<dbReference type="Proteomes" id="UP000789920">
    <property type="component" value="Unassembled WGS sequence"/>
</dbReference>
<evidence type="ECO:0000313" key="1">
    <source>
        <dbReference type="EMBL" id="CAG8811609.1"/>
    </source>
</evidence>
<evidence type="ECO:0000313" key="2">
    <source>
        <dbReference type="Proteomes" id="UP000789920"/>
    </source>
</evidence>
<accession>A0ACA9RVD0</accession>
<proteinExistence type="predicted"/>
<sequence>ITTQRKNGNKIKLVILRGFREHVARTVKSHIENIITGIIENIITGIIENRRQEELQFTEGNGDKISLIICKHLEFNEAK</sequence>